<dbReference type="EMBL" id="PSQJ01000004">
    <property type="protein sequence ID" value="PTL86317.1"/>
    <property type="molecule type" value="Genomic_DNA"/>
</dbReference>
<feature type="transmembrane region" description="Helical" evidence="1">
    <location>
        <begin position="296"/>
        <end position="317"/>
    </location>
</feature>
<evidence type="ECO:0000256" key="1">
    <source>
        <dbReference type="SAM" id="Phobius"/>
    </source>
</evidence>
<evidence type="ECO:0000313" key="2">
    <source>
        <dbReference type="EMBL" id="PTL86317.1"/>
    </source>
</evidence>
<feature type="transmembrane region" description="Helical" evidence="1">
    <location>
        <begin position="261"/>
        <end position="284"/>
    </location>
</feature>
<feature type="transmembrane region" description="Helical" evidence="1">
    <location>
        <begin position="181"/>
        <end position="198"/>
    </location>
</feature>
<evidence type="ECO:0000313" key="3">
    <source>
        <dbReference type="Proteomes" id="UP000240811"/>
    </source>
</evidence>
<feature type="transmembrane region" description="Helical" evidence="1">
    <location>
        <begin position="219"/>
        <end position="241"/>
    </location>
</feature>
<organism evidence="2 3">
    <name type="scientific">Candidatus Liberibacter europaeus</name>
    <dbReference type="NCBI Taxonomy" id="744859"/>
    <lineage>
        <taxon>Bacteria</taxon>
        <taxon>Pseudomonadati</taxon>
        <taxon>Pseudomonadota</taxon>
        <taxon>Alphaproteobacteria</taxon>
        <taxon>Hyphomicrobiales</taxon>
        <taxon>Rhizobiaceae</taxon>
        <taxon>Liberibacter</taxon>
    </lineage>
</organism>
<accession>A0A2T4VX22</accession>
<dbReference type="PROSITE" id="PS51257">
    <property type="entry name" value="PROKAR_LIPOPROTEIN"/>
    <property type="match status" value="1"/>
</dbReference>
<sequence>MKKKLSLTQALLMFTGSSCGPYFLVNFGTKMRDINMLSLLIAFTIMGICCYNFMLLLEDLSKSTNSTDIRSMIMNIQPKYTTACTWLFYIYFVIVLIIMGFMAKKTLDGFGFIPDNIQYGLISAVLLLCGTYRNLLIEGDVLLNIIKFTFVASFIVAGTFFCCSNPEFSILKQNISLGTDSGKTISGLLFAMACFGGMENILHIQNDMYAKDFRRAIRLLPLIVCFISISVILLSGSIFTSEEQGFNLIPMFFKSKLDLTLISRIELTLMLIMQFSSIMTLMYLASKAGELCLPKLITKSRFGISSCTLSIFLIAFFTIMNNILSIFEIVMCIIWMHFPILHILKSRKLKQPMAVKSILFTIIFSFLLVKNIYDLIT</sequence>
<keyword evidence="1" id="KW-1133">Transmembrane helix</keyword>
<feature type="transmembrane region" description="Helical" evidence="1">
    <location>
        <begin position="35"/>
        <end position="57"/>
    </location>
</feature>
<name>A0A2T4VX22_9HYPH</name>
<feature type="transmembrane region" description="Helical" evidence="1">
    <location>
        <begin position="80"/>
        <end position="103"/>
    </location>
</feature>
<feature type="transmembrane region" description="Helical" evidence="1">
    <location>
        <begin position="353"/>
        <end position="373"/>
    </location>
</feature>
<feature type="transmembrane region" description="Helical" evidence="1">
    <location>
        <begin position="141"/>
        <end position="161"/>
    </location>
</feature>
<keyword evidence="1" id="KW-0812">Transmembrane</keyword>
<proteinExistence type="predicted"/>
<protein>
    <submittedName>
        <fullName evidence="2">Uncharacterized protein</fullName>
    </submittedName>
</protein>
<feature type="transmembrane region" description="Helical" evidence="1">
    <location>
        <begin position="109"/>
        <end position="129"/>
    </location>
</feature>
<dbReference type="AlphaFoldDB" id="A0A2T4VX22"/>
<dbReference type="Proteomes" id="UP000240811">
    <property type="component" value="Unassembled WGS sequence"/>
</dbReference>
<reference evidence="3" key="1">
    <citation type="submission" date="2018-02" db="EMBL/GenBank/DDBJ databases">
        <title>Genome sequence of Candidatus Liberibacter europaeus.</title>
        <authorList>
            <person name="Frampton R.A."/>
            <person name="Thompson S.M."/>
            <person name="David C."/>
            <person name="Addison S.M."/>
            <person name="Smith G.R."/>
        </authorList>
    </citation>
    <scope>NUCLEOTIDE SEQUENCE [LARGE SCALE GENOMIC DNA]</scope>
</reference>
<comment type="caution">
    <text evidence="2">The sequence shown here is derived from an EMBL/GenBank/DDBJ whole genome shotgun (WGS) entry which is preliminary data.</text>
</comment>
<feature type="transmembrane region" description="Helical" evidence="1">
    <location>
        <begin position="323"/>
        <end position="341"/>
    </location>
</feature>
<gene>
    <name evidence="2" type="ORF">C4617_03680</name>
</gene>
<keyword evidence="1" id="KW-0472">Membrane</keyword>